<evidence type="ECO:0000256" key="8">
    <source>
        <dbReference type="ARBA" id="ARBA00022833"/>
    </source>
</evidence>
<gene>
    <name evidence="13" type="primary">ABSGL_05631.1 scaffold 7188</name>
</gene>
<keyword evidence="14" id="KW-1185">Reference proteome</keyword>
<dbReference type="OrthoDB" id="348678at2759"/>
<dbReference type="STRING" id="4829.A0A168N7H2"/>
<evidence type="ECO:0000256" key="2">
    <source>
        <dbReference type="ARBA" id="ARBA00004613"/>
    </source>
</evidence>
<evidence type="ECO:0000256" key="9">
    <source>
        <dbReference type="ARBA" id="ARBA00023180"/>
    </source>
</evidence>
<dbReference type="OMA" id="GNFWHIT"/>
<dbReference type="Gene3D" id="3.60.21.10">
    <property type="match status" value="1"/>
</dbReference>
<dbReference type="Pfam" id="PF00149">
    <property type="entry name" value="Metallophos"/>
    <property type="match status" value="1"/>
</dbReference>
<proteinExistence type="inferred from homology"/>
<feature type="domain" description="Sphingomyelin phosphodiesterase C-terminal" evidence="12">
    <location>
        <begin position="341"/>
        <end position="429"/>
    </location>
</feature>
<dbReference type="GO" id="GO:0000324">
    <property type="term" value="C:fungal-type vacuole"/>
    <property type="evidence" value="ECO:0007669"/>
    <property type="project" value="TreeGrafter"/>
</dbReference>
<dbReference type="SUPFAM" id="SSF56300">
    <property type="entry name" value="Metallo-dependent phosphatases"/>
    <property type="match status" value="1"/>
</dbReference>
<dbReference type="InterPro" id="IPR004843">
    <property type="entry name" value="Calcineurin-like_PHP"/>
</dbReference>
<evidence type="ECO:0000256" key="6">
    <source>
        <dbReference type="ARBA" id="ARBA00022729"/>
    </source>
</evidence>
<dbReference type="GO" id="GO:0006798">
    <property type="term" value="P:polyphosphate catabolic process"/>
    <property type="evidence" value="ECO:0007669"/>
    <property type="project" value="TreeGrafter"/>
</dbReference>
<dbReference type="GO" id="GO:0000298">
    <property type="term" value="F:endopolyphosphatase activity"/>
    <property type="evidence" value="ECO:0007669"/>
    <property type="project" value="TreeGrafter"/>
</dbReference>
<keyword evidence="6 10" id="KW-0732">Signal</keyword>
<evidence type="ECO:0000256" key="10">
    <source>
        <dbReference type="SAM" id="SignalP"/>
    </source>
</evidence>
<dbReference type="EMBL" id="LT553043">
    <property type="protein sequence ID" value="SAL99975.1"/>
    <property type="molecule type" value="Genomic_DNA"/>
</dbReference>
<dbReference type="CDD" id="cd00842">
    <property type="entry name" value="MPP_ASMase"/>
    <property type="match status" value="1"/>
</dbReference>
<dbReference type="GO" id="GO:0005615">
    <property type="term" value="C:extracellular space"/>
    <property type="evidence" value="ECO:0007669"/>
    <property type="project" value="TreeGrafter"/>
</dbReference>
<feature type="chain" id="PRO_5007899181" evidence="10">
    <location>
        <begin position="23"/>
        <end position="431"/>
    </location>
</feature>
<evidence type="ECO:0000259" key="12">
    <source>
        <dbReference type="Pfam" id="PF19272"/>
    </source>
</evidence>
<keyword evidence="5" id="KW-0479">Metal-binding</keyword>
<evidence type="ECO:0000313" key="14">
    <source>
        <dbReference type="Proteomes" id="UP000078561"/>
    </source>
</evidence>
<evidence type="ECO:0000256" key="1">
    <source>
        <dbReference type="ARBA" id="ARBA00001947"/>
    </source>
</evidence>
<evidence type="ECO:0000256" key="5">
    <source>
        <dbReference type="ARBA" id="ARBA00022723"/>
    </source>
</evidence>
<evidence type="ECO:0000256" key="4">
    <source>
        <dbReference type="ARBA" id="ARBA00022525"/>
    </source>
</evidence>
<feature type="signal peptide" evidence="10">
    <location>
        <begin position="1"/>
        <end position="22"/>
    </location>
</feature>
<evidence type="ECO:0000256" key="3">
    <source>
        <dbReference type="ARBA" id="ARBA00008234"/>
    </source>
</evidence>
<keyword evidence="7" id="KW-0378">Hydrolase</keyword>
<accession>A0A168N7H2</accession>
<reference evidence="13" key="1">
    <citation type="submission" date="2016-04" db="EMBL/GenBank/DDBJ databases">
        <authorList>
            <person name="Evans L.H."/>
            <person name="Alamgir A."/>
            <person name="Owens N."/>
            <person name="Weber N.D."/>
            <person name="Virtaneva K."/>
            <person name="Barbian K."/>
            <person name="Babar A."/>
            <person name="Rosenke K."/>
        </authorList>
    </citation>
    <scope>NUCLEOTIDE SEQUENCE [LARGE SCALE GENOMIC DNA]</scope>
    <source>
        <strain evidence="13">CBS 101.48</strain>
    </source>
</reference>
<keyword evidence="4" id="KW-0964">Secreted</keyword>
<keyword evidence="9" id="KW-0325">Glycoprotein</keyword>
<keyword evidence="8" id="KW-0862">Zinc</keyword>
<organism evidence="13">
    <name type="scientific">Absidia glauca</name>
    <name type="common">Pin mould</name>
    <dbReference type="NCBI Taxonomy" id="4829"/>
    <lineage>
        <taxon>Eukaryota</taxon>
        <taxon>Fungi</taxon>
        <taxon>Fungi incertae sedis</taxon>
        <taxon>Mucoromycota</taxon>
        <taxon>Mucoromycotina</taxon>
        <taxon>Mucoromycetes</taxon>
        <taxon>Mucorales</taxon>
        <taxon>Cunninghamellaceae</taxon>
        <taxon>Absidia</taxon>
    </lineage>
</organism>
<dbReference type="PANTHER" id="PTHR10340">
    <property type="entry name" value="SPHINGOMYELIN PHOSPHODIESTERASE"/>
    <property type="match status" value="1"/>
</dbReference>
<dbReference type="InterPro" id="IPR041805">
    <property type="entry name" value="ASMase/PPN1_MPP"/>
</dbReference>
<dbReference type="InterPro" id="IPR045473">
    <property type="entry name" value="ASM_C"/>
</dbReference>
<name>A0A168N7H2_ABSGL</name>
<sequence>MKTLFLYAGIIATFALPGSVLGQEAKSKSLTGKFLHITDIHVDPNYLAGSSPKKYCHRKSSKSKKNTAGKFGALHTDCDSPIALVDASFKFMKESLQDIDFIIYTGDTARHDRDDKIGRSKSDVLDDHKTVVNYFKKTYDVSTIKLIPTIGNNDADEHNDLTPKSSIYKSLESIWKPFNLNLGDSFQKGGYFVQDDVVSGLRVINVNSMFFFKKNDAVKDCDKSGSPGGEQLKWIEQSFKAAKKDNVMVYVMGHVPPNDDDGSALFTSACYNQYYQLLGEYGDIIAGHFTGHTNNDMLTAVVPSGKSFKPVPAIADKNNLKNLKVGKVSTMLFNAPSIIPVNNPAIRVYEYETGHGKEHPVGTILDWNQYYVDLEKANKKGTVKYELEYRASKLYGVNRFDTQGISRAFKQLRVNKAARQEYSDYVTVSRN</sequence>
<protein>
    <submittedName>
        <fullName evidence="13">Uncharacterized protein</fullName>
    </submittedName>
</protein>
<dbReference type="InterPro" id="IPR029052">
    <property type="entry name" value="Metallo-depent_PP-like"/>
</dbReference>
<dbReference type="GO" id="GO:0046872">
    <property type="term" value="F:metal ion binding"/>
    <property type="evidence" value="ECO:0007669"/>
    <property type="project" value="UniProtKB-KW"/>
</dbReference>
<dbReference type="Pfam" id="PF19272">
    <property type="entry name" value="ASMase_C"/>
    <property type="match status" value="1"/>
</dbReference>
<dbReference type="GO" id="GO:0004309">
    <property type="term" value="F:exopolyphosphatase activity"/>
    <property type="evidence" value="ECO:0007669"/>
    <property type="project" value="TreeGrafter"/>
</dbReference>
<dbReference type="Proteomes" id="UP000078561">
    <property type="component" value="Unassembled WGS sequence"/>
</dbReference>
<dbReference type="PANTHER" id="PTHR10340:SF55">
    <property type="entry name" value="ENDOPOLYPHOSPHATASE"/>
    <property type="match status" value="1"/>
</dbReference>
<comment type="similarity">
    <text evidence="3">Belongs to the acid sphingomyelinase family.</text>
</comment>
<comment type="cofactor">
    <cofactor evidence="1">
        <name>Zn(2+)</name>
        <dbReference type="ChEBI" id="CHEBI:29105"/>
    </cofactor>
</comment>
<comment type="subcellular location">
    <subcellularLocation>
        <location evidence="2">Secreted</location>
    </subcellularLocation>
</comment>
<evidence type="ECO:0000256" key="7">
    <source>
        <dbReference type="ARBA" id="ARBA00022801"/>
    </source>
</evidence>
<evidence type="ECO:0000313" key="13">
    <source>
        <dbReference type="EMBL" id="SAL99975.1"/>
    </source>
</evidence>
<dbReference type="InParanoid" id="A0A168N7H2"/>
<feature type="domain" description="Calcineurin-like phosphoesterase" evidence="11">
    <location>
        <begin position="33"/>
        <end position="292"/>
    </location>
</feature>
<evidence type="ECO:0000259" key="11">
    <source>
        <dbReference type="Pfam" id="PF00149"/>
    </source>
</evidence>
<dbReference type="GO" id="GO:0008081">
    <property type="term" value="F:phosphoric diester hydrolase activity"/>
    <property type="evidence" value="ECO:0007669"/>
    <property type="project" value="TreeGrafter"/>
</dbReference>
<dbReference type="AlphaFoldDB" id="A0A168N7H2"/>